<dbReference type="EMBL" id="LUGG01000001">
    <property type="protein sequence ID" value="OBZ79347.1"/>
    <property type="molecule type" value="Genomic_DNA"/>
</dbReference>
<evidence type="ECO:0000256" key="3">
    <source>
        <dbReference type="SAM" id="Phobius"/>
    </source>
</evidence>
<feature type="compositionally biased region" description="Low complexity" evidence="2">
    <location>
        <begin position="697"/>
        <end position="714"/>
    </location>
</feature>
<comment type="similarity">
    <text evidence="1">Belongs to the ThrE exporter (TC 2.A.79) family.</text>
</comment>
<dbReference type="InterPro" id="IPR029063">
    <property type="entry name" value="SAM-dependent_MTases_sf"/>
</dbReference>
<feature type="compositionally biased region" description="Low complexity" evidence="2">
    <location>
        <begin position="379"/>
        <end position="392"/>
    </location>
</feature>
<dbReference type="InterPro" id="IPR051361">
    <property type="entry name" value="ThrE/Ser_Exporter"/>
</dbReference>
<feature type="compositionally biased region" description="Low complexity" evidence="2">
    <location>
        <begin position="339"/>
        <end position="351"/>
    </location>
</feature>
<name>A0A1C7MRK6_GRIFR</name>
<evidence type="ECO:0000313" key="6">
    <source>
        <dbReference type="EMBL" id="OBZ79347.1"/>
    </source>
</evidence>
<dbReference type="CDD" id="cd02440">
    <property type="entry name" value="AdoMet_MTases"/>
    <property type="match status" value="1"/>
</dbReference>
<dbReference type="Proteomes" id="UP000092993">
    <property type="component" value="Unassembled WGS sequence"/>
</dbReference>
<dbReference type="PANTHER" id="PTHR31082">
    <property type="entry name" value="PHEROMONE-REGULATED MEMBRANE PROTEIN 10"/>
    <property type="match status" value="1"/>
</dbReference>
<sequence>MSPLATSSRLSYSSTVTHAGSSDTGSGKIQRGKENQFIYRYGSKLHAYDREKAPYPSSFDKNVVELQCLDHAMVVASKGSATFINFKKHNNPKRCLDIGTGLGLWVISSAKSWTDCTFVGFDMMNIQVPLDTLERSVAERIEWVHGNLLRTKLPFDNDEFDHVHMEALAFGIPENKWGSLFEELRRVMRPGATIEILEEDAIFPILPRWFTDPLHAHARGPSAHFPDGSERLACPPPFHSDQLSHEHELLEQLYGDVFTNRFINPSPTSSLPGYFTAFFDHVLLPPVLIFPMPPLPPLPPLPGSTVASVAHSETPESAHEPHSLLPPLHVDTSVDFSLSHSPTSTFPTTPVSHKDISRAPSQSSLNPIVERVKSASIASIKSNSDSHSSGSSRTGKRPSVMLFATPEEGTSVGGENAIELIPMDNVAAQDEHSLYMHLYRTVTFVLSLKEAMWDELRVRIESRNQSLKRYGWEDGDYDEDISRAKFEAMVEQYESDMRARISLWHCLVKNGWEYPTRDTLSKAEMIEETRLRQDILEARLSAETEEEEPPCRRVTPRHRSKSSTDYMSIMLPVEKHEPDSLLHRHRLLRYSLKQRDNVSEEHPVLYSFRYIPGSIYDADTYNTANDHVSRPTAMPFQRREDNRDIDGRKYRDYPTPHPRKDSGNDSYFSVDREAKVDMKEPSTRGRSKSVSDRNGFARPPLSSRASSLDSRAQSINPRVERTFSSLEAGEDRSQRKKGRGVVASLIQYGLAGQESCDDRSTLDDRATPKKGLLRRFSISSVFTADGDDPKRQQGPGRRQSLSYRDRCLLRRGQRRAEIVRHVESYVERQKFILRLAKALLSFGAPSHRIESQLLSAAEILDVHAAFVHFPNLIIVTFMDSDTRTSETHFVRAGGRVALTSLHKVHLVYRDVLHDKIGTKEGCEQLKKILQARPLYNIWIRCVFAFICASIICALSFGGSLADMFVSGLSASVLQYLGLNAAAKSSIYANVYEISVSIIVSFIARLLATLPHNIFCYSAISSAGVVLILPGFTILIAALELTSRNIMCGSVRMVYAIIYTLFLGFGLTIGSDFYLLVNPAARRSMAATAMLDSETYHGHILANNASLPLSMLGGTFTFMQAPESGISHVIKGCYRGPSWPWYRQPFPWWTMLFLVPIYSTCSSLANLQTIRSVQLPVMVTFSCAAYAANKGANYLISDRSDIVSAFGALIIGLCGNIYSRLVGGTAFTSMVTGVLFLVPSAIGNGGGLIQNYDSSSAQYSGSFELGIRMIQVAIGVTIGLFVSQIMVYALGRRKNAAHFAF</sequence>
<dbReference type="InterPro" id="IPR041698">
    <property type="entry name" value="Methyltransf_25"/>
</dbReference>
<feature type="region of interest" description="Disordered" evidence="2">
    <location>
        <begin position="304"/>
        <end position="323"/>
    </location>
</feature>
<evidence type="ECO:0000256" key="1">
    <source>
        <dbReference type="ARBA" id="ARBA00034125"/>
    </source>
</evidence>
<proteinExistence type="inferred from homology"/>
<keyword evidence="3" id="KW-0472">Membrane</keyword>
<evidence type="ECO:0000259" key="5">
    <source>
        <dbReference type="Pfam" id="PF13649"/>
    </source>
</evidence>
<dbReference type="Gene3D" id="3.40.50.150">
    <property type="entry name" value="Vaccinia Virus protein VP39"/>
    <property type="match status" value="1"/>
</dbReference>
<feature type="domain" description="Threonine/serine exporter-like N-terminal" evidence="4">
    <location>
        <begin position="831"/>
        <end position="1072"/>
    </location>
</feature>
<keyword evidence="7" id="KW-1185">Reference proteome</keyword>
<dbReference type="PANTHER" id="PTHR31082:SF4">
    <property type="entry name" value="PHEROMONE-REGULATED MEMBRANE PROTEIN 10"/>
    <property type="match status" value="1"/>
</dbReference>
<feature type="transmembrane region" description="Helical" evidence="3">
    <location>
        <begin position="1201"/>
        <end position="1218"/>
    </location>
</feature>
<evidence type="ECO:0000313" key="7">
    <source>
        <dbReference type="Proteomes" id="UP000092993"/>
    </source>
</evidence>
<keyword evidence="3" id="KW-1133">Transmembrane helix</keyword>
<feature type="region of interest" description="Disordered" evidence="2">
    <location>
        <begin position="379"/>
        <end position="400"/>
    </location>
</feature>
<feature type="region of interest" description="Disordered" evidence="2">
    <location>
        <begin position="339"/>
        <end position="365"/>
    </location>
</feature>
<gene>
    <name evidence="6" type="ORF">A0H81_01243</name>
</gene>
<comment type="caution">
    <text evidence="6">The sequence shown here is derived from an EMBL/GenBank/DDBJ whole genome shotgun (WGS) entry which is preliminary data.</text>
</comment>
<dbReference type="SUPFAM" id="SSF53335">
    <property type="entry name" value="S-adenosyl-L-methionine-dependent methyltransferases"/>
    <property type="match status" value="1"/>
</dbReference>
<accession>A0A1C7MRK6</accession>
<dbReference type="STRING" id="5627.A0A1C7MRK6"/>
<feature type="transmembrane region" description="Helical" evidence="3">
    <location>
        <begin position="1225"/>
        <end position="1248"/>
    </location>
</feature>
<organism evidence="6 7">
    <name type="scientific">Grifola frondosa</name>
    <name type="common">Maitake</name>
    <name type="synonym">Polyporus frondosus</name>
    <dbReference type="NCBI Taxonomy" id="5627"/>
    <lineage>
        <taxon>Eukaryota</taxon>
        <taxon>Fungi</taxon>
        <taxon>Dikarya</taxon>
        <taxon>Basidiomycota</taxon>
        <taxon>Agaricomycotina</taxon>
        <taxon>Agaricomycetes</taxon>
        <taxon>Polyporales</taxon>
        <taxon>Grifolaceae</taxon>
        <taxon>Grifola</taxon>
    </lineage>
</organism>
<feature type="transmembrane region" description="Helical" evidence="3">
    <location>
        <begin position="1268"/>
        <end position="1290"/>
    </location>
</feature>
<dbReference type="Pfam" id="PF06738">
    <property type="entry name" value="ThrE"/>
    <property type="match status" value="1"/>
</dbReference>
<dbReference type="Pfam" id="PF13649">
    <property type="entry name" value="Methyltransf_25"/>
    <property type="match status" value="1"/>
</dbReference>
<feature type="transmembrane region" description="Helical" evidence="3">
    <location>
        <begin position="937"/>
        <end position="965"/>
    </location>
</feature>
<dbReference type="OrthoDB" id="413008at2759"/>
<protein>
    <submittedName>
        <fullName evidence="6">Pheromone-regulated membrane protein 10</fullName>
    </submittedName>
</protein>
<dbReference type="InterPro" id="IPR010619">
    <property type="entry name" value="ThrE-like_N"/>
</dbReference>
<feature type="transmembrane region" description="Helical" evidence="3">
    <location>
        <begin position="1145"/>
        <end position="1164"/>
    </location>
</feature>
<feature type="transmembrane region" description="Helical" evidence="3">
    <location>
        <begin position="986"/>
        <end position="1007"/>
    </location>
</feature>
<feature type="transmembrane region" description="Helical" evidence="3">
    <location>
        <begin position="1052"/>
        <end position="1076"/>
    </location>
</feature>
<reference evidence="6 7" key="1">
    <citation type="submission" date="2016-03" db="EMBL/GenBank/DDBJ databases">
        <title>Whole genome sequencing of Grifola frondosa 9006-11.</title>
        <authorList>
            <person name="Min B."/>
            <person name="Park H."/>
            <person name="Kim J.-G."/>
            <person name="Cho H."/>
            <person name="Oh Y.-L."/>
            <person name="Kong W.-S."/>
            <person name="Choi I.-G."/>
        </authorList>
    </citation>
    <scope>NUCLEOTIDE SEQUENCE [LARGE SCALE GENOMIC DNA]</scope>
    <source>
        <strain evidence="6 7">9006-11</strain>
    </source>
</reference>
<keyword evidence="3" id="KW-0812">Transmembrane</keyword>
<feature type="compositionally biased region" description="Basic and acidic residues" evidence="2">
    <location>
        <begin position="637"/>
        <end position="663"/>
    </location>
</feature>
<feature type="transmembrane region" description="Helical" evidence="3">
    <location>
        <begin position="1176"/>
        <end position="1195"/>
    </location>
</feature>
<feature type="region of interest" description="Disordered" evidence="2">
    <location>
        <begin position="626"/>
        <end position="739"/>
    </location>
</feature>
<dbReference type="GO" id="GO:0022857">
    <property type="term" value="F:transmembrane transporter activity"/>
    <property type="evidence" value="ECO:0007669"/>
    <property type="project" value="InterPro"/>
</dbReference>
<feature type="compositionally biased region" description="Basic and acidic residues" evidence="2">
    <location>
        <begin position="313"/>
        <end position="322"/>
    </location>
</feature>
<evidence type="ECO:0000256" key="2">
    <source>
        <dbReference type="SAM" id="MobiDB-lite"/>
    </source>
</evidence>
<feature type="transmembrane region" description="Helical" evidence="3">
    <location>
        <begin position="1013"/>
        <end position="1040"/>
    </location>
</feature>
<feature type="compositionally biased region" description="Basic and acidic residues" evidence="2">
    <location>
        <begin position="670"/>
        <end position="683"/>
    </location>
</feature>
<feature type="domain" description="Methyltransferase" evidence="5">
    <location>
        <begin position="96"/>
        <end position="191"/>
    </location>
</feature>
<evidence type="ECO:0000259" key="4">
    <source>
        <dbReference type="Pfam" id="PF06738"/>
    </source>
</evidence>